<proteinExistence type="predicted"/>
<accession>A0ABX8BDC4</accession>
<evidence type="ECO:0000313" key="2">
    <source>
        <dbReference type="EMBL" id="QUW04026.1"/>
    </source>
</evidence>
<gene>
    <name evidence="2" type="ORF">J8C06_13310</name>
</gene>
<dbReference type="InterPro" id="IPR024079">
    <property type="entry name" value="MetalloPept_cat_dom_sf"/>
</dbReference>
<evidence type="ECO:0000256" key="1">
    <source>
        <dbReference type="SAM" id="MobiDB-lite"/>
    </source>
</evidence>
<dbReference type="RefSeq" id="WP_211429915.1">
    <property type="nucleotide sequence ID" value="NZ_CP072649.1"/>
</dbReference>
<dbReference type="Gene3D" id="3.40.390.10">
    <property type="entry name" value="Collagenase (Catalytic Domain)"/>
    <property type="match status" value="1"/>
</dbReference>
<dbReference type="SUPFAM" id="SSF55486">
    <property type="entry name" value="Metalloproteases ('zincins'), catalytic domain"/>
    <property type="match status" value="1"/>
</dbReference>
<dbReference type="Pfam" id="PF13583">
    <property type="entry name" value="Reprolysin_4"/>
    <property type="match status" value="1"/>
</dbReference>
<name>A0ABX8BDC4_9BACT</name>
<reference evidence="2 3" key="1">
    <citation type="submission" date="2021-03" db="EMBL/GenBank/DDBJ databases">
        <title>Genomic and phenotypic characterization of Chloracidobacterium isolates provides evidence for multiple species.</title>
        <authorList>
            <person name="Saini M.K."/>
            <person name="Costas A.M.G."/>
            <person name="Tank M."/>
            <person name="Bryant D.A."/>
        </authorList>
    </citation>
    <scope>NUCLEOTIDE SEQUENCE [LARGE SCALE GENOMIC DNA]</scope>
    <source>
        <strain evidence="2 3">BV2-C</strain>
    </source>
</reference>
<evidence type="ECO:0008006" key="4">
    <source>
        <dbReference type="Google" id="ProtNLM"/>
    </source>
</evidence>
<sequence length="1412" mass="145207">MGSPKRRLIFTVLLAVLCGGPWLAASYVSSNSERRAPASAKPATTSGAAVPSSKPNGSQARDGSGDIWRDTEETAIPRRGMARWVEPQSYRTLALDVPALKARLAAAPVEGSVRTQASPVTISLPLPDRGFGAFRIVESSIMEPELARKFPDIKTYLGQGVDDPAATVRFDWTPQGFHAQVLTPRGNYYIDPYQRGDQGHYIAYFRRDYRNVTKQLLCGVTDRADADHLDTAAVTPLNPSGATLRTYRLACAATGEYTATYGGTVTGGLGGIVTTINRCNGIYERDLAIRFVLVANNDLIVYTNAASDPYSNNDGVAMLGQNQTNLDNVIGNANYDIGHVFSTGGGGVAGLGVVCTTGQKARGVTGLSTPTGDIYDVDYVAHEIGHQYGARHPFNGNQGACSGNRSAVAAYEVGSGNTIMAYAGICAADNLQPNSDDYFHTISFQEIFNYTNSGGGSGCPVATATGNTPPTITPLTGFTIPRQTPFTLTVAASDPDGDPLTYCWEQFDLGPAQSAARPFSDNGSSPIFRSFDPVTSPSRTFPSLRYILNNQNDPNNATGVPGETLPNTNRTLTFRVTARDNRAGGGGVRHATVGVTVTTAAGPFTVTAPNTAVTWAAGSSQTVTWNVNGTDVAPVNATNVNILLSVDGGNTYPVTLASNVPNNGTASVTVPSSTQATAQARVRVEAVLPSGSGTFFDVSDVGFSITNGPTAAPTLTLGGPIVTRQGSPTTAPVTVATIAGGTAPYTFTLDQESPTPDLTVAGFISGNIITATATASCNLVAPNPPSVRSYPVRVTVTDAVGRVVSGNFNVNVSNNAIPTLGAFSNQTVPVGASVDVSPSQGPADANNNLAGLTVSPTTLPGGGTVSVNQTTGVVTVSTVGTTTPGSYVIEVRTADTCGATDIERFTVTVQPSQANLALGTRTITTGDGQIDPNECNALSIQLINDGVLDATAISATLSTTTSGVTVTQATSAYPNLLAGGGAGVNTTPFQVSTTGSIACGTTINFTLTVTYSGGPSPATFNFTLPVGQDVNNYQFTSTPTGAVIPPGGTFVPGSAADDVVVTTTTPFAFLVYGTPVAAGQTITVSTNGNVQFVASGGSTSLTNVSLPAAVFPNVPVVCPYWDDLILTTTGGGIYTNTVGTAPNRQFIIEWRGRRFGDGGGPTQNLNFAVVFNEGSSQFQFRYVQTGIGATANGASATVGVQAGNTAMSNFTQFSFNQSVITPGLQLAAALGQCTPGSGPCGTCLPGVINSQVSLVITGSVLEAPTCGAQGYANDFVMSGTLTNVSATPLSNLAFEVVELQAANGPAPTVPFRLISADGATCASGGLVGAIQTPSVTTLAPGASTTVTFRVALPSVRRFRFFVNVLGCTGGGSVTGRESRGLAVAPIEVKTDVPPVRRWGGSSPGDGLATKRR</sequence>
<feature type="compositionally biased region" description="Polar residues" evidence="1">
    <location>
        <begin position="42"/>
        <end position="61"/>
    </location>
</feature>
<feature type="region of interest" description="Disordered" evidence="1">
    <location>
        <begin position="37"/>
        <end position="68"/>
    </location>
</feature>
<organism evidence="2 3">
    <name type="scientific">Chloracidobacterium validum</name>
    <dbReference type="NCBI Taxonomy" id="2821543"/>
    <lineage>
        <taxon>Bacteria</taxon>
        <taxon>Pseudomonadati</taxon>
        <taxon>Acidobacteriota</taxon>
        <taxon>Terriglobia</taxon>
        <taxon>Terriglobales</taxon>
        <taxon>Acidobacteriaceae</taxon>
        <taxon>Chloracidobacterium</taxon>
    </lineage>
</organism>
<evidence type="ECO:0000313" key="3">
    <source>
        <dbReference type="Proteomes" id="UP000676506"/>
    </source>
</evidence>
<keyword evidence="3" id="KW-1185">Reference proteome</keyword>
<dbReference type="EMBL" id="CP072649">
    <property type="protein sequence ID" value="QUW04026.1"/>
    <property type="molecule type" value="Genomic_DNA"/>
</dbReference>
<dbReference type="Proteomes" id="UP000676506">
    <property type="component" value="Chromosome 2"/>
</dbReference>
<protein>
    <recommendedName>
        <fullName evidence="4">Peptidase M12B domain-containing protein</fullName>
    </recommendedName>
</protein>